<reference evidence="3" key="1">
    <citation type="submission" date="2011-12" db="EMBL/GenBank/DDBJ databases">
        <title>The complete genome of chromosome of Sulfobacillus acidophilus DSM 10332.</title>
        <authorList>
            <person name="Lucas S."/>
            <person name="Han J."/>
            <person name="Lapidus A."/>
            <person name="Bruce D."/>
            <person name="Goodwin L."/>
            <person name="Pitluck S."/>
            <person name="Peters L."/>
            <person name="Kyrpides N."/>
            <person name="Mavromatis K."/>
            <person name="Ivanova N."/>
            <person name="Mikhailova N."/>
            <person name="Chertkov O."/>
            <person name="Saunders E."/>
            <person name="Detter J.C."/>
            <person name="Tapia R."/>
            <person name="Han C."/>
            <person name="Land M."/>
            <person name="Hauser L."/>
            <person name="Markowitz V."/>
            <person name="Cheng J.-F."/>
            <person name="Hugenholtz P."/>
            <person name="Woyke T."/>
            <person name="Wu D."/>
            <person name="Pukall R."/>
            <person name="Gehrich-Schroeter G."/>
            <person name="Schneider S."/>
            <person name="Klenk H.-P."/>
            <person name="Eisen J.A."/>
        </authorList>
    </citation>
    <scope>NUCLEOTIDE SEQUENCE [LARGE SCALE GENOMIC DNA]</scope>
    <source>
        <strain evidence="3">ATCC 700253 / DSM 10332 / NAL</strain>
    </source>
</reference>
<evidence type="ECO:0000256" key="1">
    <source>
        <dbReference type="SAM" id="MobiDB-lite"/>
    </source>
</evidence>
<evidence type="ECO:0000313" key="3">
    <source>
        <dbReference type="Proteomes" id="UP000005439"/>
    </source>
</evidence>
<name>G8U006_SULAD</name>
<reference evidence="2 3" key="2">
    <citation type="journal article" date="2012" name="Stand. Genomic Sci.">
        <title>Complete genome sequence of the moderately thermophilic mineral-sulfide-oxidizing firmicute Sulfobacillus acidophilus type strain (NAL(T)).</title>
        <authorList>
            <person name="Anderson I."/>
            <person name="Chertkov O."/>
            <person name="Chen A."/>
            <person name="Saunders E."/>
            <person name="Lapidus A."/>
            <person name="Nolan M."/>
            <person name="Lucas S."/>
            <person name="Hammon N."/>
            <person name="Deshpande S."/>
            <person name="Cheng J.F."/>
            <person name="Han C."/>
            <person name="Tapia R."/>
            <person name="Goodwin L.A."/>
            <person name="Pitluck S."/>
            <person name="Liolios K."/>
            <person name="Pagani I."/>
            <person name="Ivanova N."/>
            <person name="Mikhailova N."/>
            <person name="Pati A."/>
            <person name="Palaniappan K."/>
            <person name="Land M."/>
            <person name="Pan C."/>
            <person name="Rohde M."/>
            <person name="Pukall R."/>
            <person name="Goker M."/>
            <person name="Detter J.C."/>
            <person name="Woyke T."/>
            <person name="Bristow J."/>
            <person name="Eisen J.A."/>
            <person name="Markowitz V."/>
            <person name="Hugenholtz P."/>
            <person name="Kyrpides N.C."/>
            <person name="Klenk H.P."/>
            <person name="Mavromatis K."/>
        </authorList>
    </citation>
    <scope>NUCLEOTIDE SEQUENCE [LARGE SCALE GENOMIC DNA]</scope>
    <source>
        <strain evidence="3">ATCC 700253 / DSM 10332 / NAL</strain>
    </source>
</reference>
<protein>
    <submittedName>
        <fullName evidence="2">Uncharacterized protein</fullName>
    </submittedName>
</protein>
<organism evidence="2 3">
    <name type="scientific">Sulfobacillus acidophilus (strain ATCC 700253 / DSM 10332 / NAL)</name>
    <dbReference type="NCBI Taxonomy" id="679936"/>
    <lineage>
        <taxon>Bacteria</taxon>
        <taxon>Bacillati</taxon>
        <taxon>Bacillota</taxon>
        <taxon>Clostridia</taxon>
        <taxon>Eubacteriales</taxon>
        <taxon>Clostridiales Family XVII. Incertae Sedis</taxon>
        <taxon>Sulfobacillus</taxon>
    </lineage>
</organism>
<accession>G8U006</accession>
<dbReference type="HOGENOM" id="CLU_3104621_0_0_9"/>
<keyword evidence="3" id="KW-1185">Reference proteome</keyword>
<gene>
    <name evidence="2" type="ordered locus">Sulac_0665</name>
</gene>
<dbReference type="KEGG" id="sap:Sulac_0665"/>
<sequence>MVQPSVSRPAAGRTSAAFYIWRAACTASELPGDDGILHHPADGRVGPRPLR</sequence>
<proteinExistence type="predicted"/>
<dbReference type="EMBL" id="CP003179">
    <property type="protein sequence ID" value="AEW04175.1"/>
    <property type="molecule type" value="Genomic_DNA"/>
</dbReference>
<feature type="region of interest" description="Disordered" evidence="1">
    <location>
        <begin position="32"/>
        <end position="51"/>
    </location>
</feature>
<dbReference type="Proteomes" id="UP000005439">
    <property type="component" value="Chromosome"/>
</dbReference>
<evidence type="ECO:0000313" key="2">
    <source>
        <dbReference type="EMBL" id="AEW04175.1"/>
    </source>
</evidence>
<dbReference type="AlphaFoldDB" id="G8U006"/>